<feature type="transmembrane region" description="Helical" evidence="1">
    <location>
        <begin position="16"/>
        <end position="34"/>
    </location>
</feature>
<keyword evidence="1" id="KW-0812">Transmembrane</keyword>
<gene>
    <name evidence="2" type="ORF">AA994_07215</name>
</gene>
<evidence type="ECO:0000313" key="2">
    <source>
        <dbReference type="EMBL" id="PHY89744.1"/>
    </source>
</evidence>
<organism evidence="2 3">
    <name type="scientific">Campylobacter vulpis</name>
    <dbReference type="NCBI Taxonomy" id="1655500"/>
    <lineage>
        <taxon>Bacteria</taxon>
        <taxon>Pseudomonadati</taxon>
        <taxon>Campylobacterota</taxon>
        <taxon>Epsilonproteobacteria</taxon>
        <taxon>Campylobacterales</taxon>
        <taxon>Campylobacteraceae</taxon>
        <taxon>Campylobacter</taxon>
    </lineage>
</organism>
<dbReference type="EMBL" id="LDWY01000086">
    <property type="protein sequence ID" value="PHY89744.1"/>
    <property type="molecule type" value="Genomic_DNA"/>
</dbReference>
<dbReference type="OrthoDB" id="5362550at2"/>
<comment type="caution">
    <text evidence="2">The sequence shown here is derived from an EMBL/GenBank/DDBJ whole genome shotgun (WGS) entry which is preliminary data.</text>
</comment>
<feature type="transmembrane region" description="Helical" evidence="1">
    <location>
        <begin position="40"/>
        <end position="57"/>
    </location>
</feature>
<dbReference type="AlphaFoldDB" id="A0A2G4QZK6"/>
<keyword evidence="1" id="KW-0472">Membrane</keyword>
<accession>A0A2G4QZK6</accession>
<reference evidence="3" key="1">
    <citation type="submission" date="2015-06" db="EMBL/GenBank/DDBJ databases">
        <authorList>
            <person name="Parisi A."/>
            <person name="Chiara M."/>
            <person name="Florio D."/>
            <person name="Miccolupo A."/>
            <person name="Manzari C."/>
            <person name="Mion D."/>
            <person name="Caruso M."/>
            <person name="D'erchia A.M."/>
            <person name="Zanoni R."/>
        </authorList>
    </citation>
    <scope>NUCLEOTIDE SEQUENCE [LARGE SCALE GENOMIC DNA]</scope>
    <source>
        <strain evidence="3">73/13</strain>
    </source>
</reference>
<dbReference type="Proteomes" id="UP000237472">
    <property type="component" value="Unassembled WGS sequence"/>
</dbReference>
<name>A0A2G4QZK6_9BACT</name>
<protein>
    <submittedName>
        <fullName evidence="2">Poly(A) polymerase</fullName>
    </submittedName>
</protein>
<evidence type="ECO:0000313" key="3">
    <source>
        <dbReference type="Proteomes" id="UP000237472"/>
    </source>
</evidence>
<dbReference type="RefSeq" id="WP_099462425.1">
    <property type="nucleotide sequence ID" value="NZ_LDWY01000086.1"/>
</dbReference>
<sequence length="210" mass="24098">MANLESQRLYILKRLGILKFLSVIEALLVGFLAFVFIKDVMIAIISAIFVGVFFYRFTSKRLIKAKKELEFNVLKLFLTHHKAYFPKKPILQKEFASLNLSENLKEFQAGEGIEFKSFTLYDVKFKDELGRFFCGICLISKQVLNGGDENQIYKKVVGKNFELSSYFAKDGKALIVCLANPFFVDLKKSVEENHQIMQGNLEKLNSLLNV</sequence>
<proteinExistence type="predicted"/>
<evidence type="ECO:0000256" key="1">
    <source>
        <dbReference type="SAM" id="Phobius"/>
    </source>
</evidence>
<keyword evidence="1" id="KW-1133">Transmembrane helix</keyword>